<dbReference type="EMBL" id="BAWF01000051">
    <property type="protein sequence ID" value="GAF48286.1"/>
    <property type="molecule type" value="Genomic_DNA"/>
</dbReference>
<gene>
    <name evidence="1" type="ORF">RW1_051_00500</name>
</gene>
<protein>
    <submittedName>
        <fullName evidence="1">Uncharacterized protein</fullName>
    </submittedName>
</protein>
<reference evidence="1 2" key="1">
    <citation type="submission" date="2014-02" db="EMBL/GenBank/DDBJ databases">
        <title>Whole genome shotgun sequence of Rhodococcus wratislaviensis NBRC 100605.</title>
        <authorList>
            <person name="Hosoyama A."/>
            <person name="Tsuchikane K."/>
            <person name="Yoshida I."/>
            <person name="Ohji S."/>
            <person name="Ichikawa N."/>
            <person name="Yamazoe A."/>
            <person name="Fujita N."/>
        </authorList>
    </citation>
    <scope>NUCLEOTIDE SEQUENCE [LARGE SCALE GENOMIC DNA]</scope>
    <source>
        <strain evidence="1 2">NBRC 100605</strain>
    </source>
</reference>
<sequence>MHPQFSDTVFVDGVQFSLLDALVPFLPGAAFTSRPGTHETMPHSGIWEIRDDVLTLIDCVVAEVGDETTSHAQSRTCIHLPHRAHWYTGELILDAPAFATFAVGPKPDPTRSTMALTVAGGIVTGRKYASTRRTAMYASIATT</sequence>
<keyword evidence="2" id="KW-1185">Reference proteome</keyword>
<evidence type="ECO:0000313" key="1">
    <source>
        <dbReference type="EMBL" id="GAF48286.1"/>
    </source>
</evidence>
<accession>X0QBH1</accession>
<organism evidence="1 2">
    <name type="scientific">Rhodococcus wratislaviensis NBRC 100605</name>
    <dbReference type="NCBI Taxonomy" id="1219028"/>
    <lineage>
        <taxon>Bacteria</taxon>
        <taxon>Bacillati</taxon>
        <taxon>Actinomycetota</taxon>
        <taxon>Actinomycetes</taxon>
        <taxon>Mycobacteriales</taxon>
        <taxon>Nocardiaceae</taxon>
        <taxon>Rhodococcus</taxon>
    </lineage>
</organism>
<evidence type="ECO:0000313" key="2">
    <source>
        <dbReference type="Proteomes" id="UP000019491"/>
    </source>
</evidence>
<dbReference type="Proteomes" id="UP000019491">
    <property type="component" value="Unassembled WGS sequence"/>
</dbReference>
<dbReference type="AlphaFoldDB" id="X0QBH1"/>
<comment type="caution">
    <text evidence="1">The sequence shown here is derived from an EMBL/GenBank/DDBJ whole genome shotgun (WGS) entry which is preliminary data.</text>
</comment>
<name>X0QBH1_RHOWR</name>
<proteinExistence type="predicted"/>